<dbReference type="OrthoDB" id="9802489at2"/>
<reference evidence="2 3" key="1">
    <citation type="submission" date="2016-10" db="EMBL/GenBank/DDBJ databases">
        <authorList>
            <person name="de Groot N.N."/>
        </authorList>
    </citation>
    <scope>NUCLEOTIDE SEQUENCE [LARGE SCALE GENOMIC DNA]</scope>
    <source>
        <strain evidence="2 3">OK461</strain>
    </source>
</reference>
<accession>A0A1I2XD01</accession>
<dbReference type="InterPro" id="IPR003779">
    <property type="entry name" value="CMD-like"/>
</dbReference>
<dbReference type="SUPFAM" id="SSF69118">
    <property type="entry name" value="AhpD-like"/>
    <property type="match status" value="1"/>
</dbReference>
<dbReference type="RefSeq" id="WP_075033630.1">
    <property type="nucleotide sequence ID" value="NZ_FONR01000045.1"/>
</dbReference>
<evidence type="ECO:0000259" key="1">
    <source>
        <dbReference type="Pfam" id="PF02627"/>
    </source>
</evidence>
<proteinExistence type="predicted"/>
<dbReference type="Gene3D" id="1.20.1290.10">
    <property type="entry name" value="AhpD-like"/>
    <property type="match status" value="1"/>
</dbReference>
<evidence type="ECO:0000313" key="2">
    <source>
        <dbReference type="EMBL" id="SFH10927.1"/>
    </source>
</evidence>
<name>A0A1I2XD01_9ACTN</name>
<dbReference type="PANTHER" id="PTHR33570">
    <property type="entry name" value="4-CARBOXYMUCONOLACTONE DECARBOXYLASE FAMILY PROTEIN"/>
    <property type="match status" value="1"/>
</dbReference>
<gene>
    <name evidence="2" type="ORF">SAMN02787118_14512</name>
</gene>
<dbReference type="Proteomes" id="UP000181942">
    <property type="component" value="Unassembled WGS sequence"/>
</dbReference>
<dbReference type="InterPro" id="IPR052512">
    <property type="entry name" value="4CMD/NDH-1_regulator"/>
</dbReference>
<protein>
    <submittedName>
        <fullName evidence="2">4-carboxymuconolactone decarboxylase</fullName>
    </submittedName>
</protein>
<evidence type="ECO:0000313" key="3">
    <source>
        <dbReference type="Proteomes" id="UP000181942"/>
    </source>
</evidence>
<dbReference type="AlphaFoldDB" id="A0A1I2XD01"/>
<sequence length="137" mass="14926">MTTPPANRLDEGRDVASSMLDDQTARALSGATKTTGFGRELPDMAMESVYHKLWARPGLSTRDRSLVTVSMLIALRATDELRLHFPGALRNGVTQEELEEVVYQASGYVGFPAAHHAFDIAREVLPEAAPTEQEATA</sequence>
<dbReference type="PANTHER" id="PTHR33570:SF2">
    <property type="entry name" value="CARBOXYMUCONOLACTONE DECARBOXYLASE-LIKE DOMAIN-CONTAINING PROTEIN"/>
    <property type="match status" value="1"/>
</dbReference>
<dbReference type="InterPro" id="IPR029032">
    <property type="entry name" value="AhpD-like"/>
</dbReference>
<feature type="domain" description="Carboxymuconolactone decarboxylase-like" evidence="1">
    <location>
        <begin position="46"/>
        <end position="123"/>
    </location>
</feature>
<organism evidence="2 3">
    <name type="scientific">Streptomyces mirabilis</name>
    <dbReference type="NCBI Taxonomy" id="68239"/>
    <lineage>
        <taxon>Bacteria</taxon>
        <taxon>Bacillati</taxon>
        <taxon>Actinomycetota</taxon>
        <taxon>Actinomycetes</taxon>
        <taxon>Kitasatosporales</taxon>
        <taxon>Streptomycetaceae</taxon>
        <taxon>Streptomyces</taxon>
    </lineage>
</organism>
<dbReference type="EMBL" id="FONR01000045">
    <property type="protein sequence ID" value="SFH10927.1"/>
    <property type="molecule type" value="Genomic_DNA"/>
</dbReference>
<dbReference type="GO" id="GO:0051920">
    <property type="term" value="F:peroxiredoxin activity"/>
    <property type="evidence" value="ECO:0007669"/>
    <property type="project" value="InterPro"/>
</dbReference>
<dbReference type="Pfam" id="PF02627">
    <property type="entry name" value="CMD"/>
    <property type="match status" value="1"/>
</dbReference>